<evidence type="ECO:0000256" key="1">
    <source>
        <dbReference type="SAM" id="MobiDB-lite"/>
    </source>
</evidence>
<evidence type="ECO:0000313" key="2">
    <source>
        <dbReference type="EMBL" id="EJK66598.1"/>
    </source>
</evidence>
<comment type="caution">
    <text evidence="2">The sequence shown here is derived from an EMBL/GenBank/DDBJ whole genome shotgun (WGS) entry which is preliminary data.</text>
</comment>
<sequence length="72" mass="8000">MSQVSHKLSALPKNILMGLEQLDMGQLETEYEQGRSITPADEDGSDTWSGVFEEDSELEQEEVKDDDSALVP</sequence>
<reference evidence="2 3" key="1">
    <citation type="journal article" date="2012" name="Genome Biol.">
        <title>Genome and low-iron response of an oceanic diatom adapted to chronic iron limitation.</title>
        <authorList>
            <person name="Lommer M."/>
            <person name="Specht M."/>
            <person name="Roy A.S."/>
            <person name="Kraemer L."/>
            <person name="Andreson R."/>
            <person name="Gutowska M.A."/>
            <person name="Wolf J."/>
            <person name="Bergner S.V."/>
            <person name="Schilhabel M.B."/>
            <person name="Klostermeier U.C."/>
            <person name="Beiko R.G."/>
            <person name="Rosenstiel P."/>
            <person name="Hippler M."/>
            <person name="Laroche J."/>
        </authorList>
    </citation>
    <scope>NUCLEOTIDE SEQUENCE [LARGE SCALE GENOMIC DNA]</scope>
    <source>
        <strain evidence="2 3">CCMP1005</strain>
    </source>
</reference>
<feature type="region of interest" description="Disordered" evidence="1">
    <location>
        <begin position="27"/>
        <end position="72"/>
    </location>
</feature>
<dbReference type="AlphaFoldDB" id="K0SJZ2"/>
<feature type="non-terminal residue" evidence="2">
    <location>
        <position position="72"/>
    </location>
</feature>
<gene>
    <name evidence="2" type="ORF">THAOC_12473</name>
</gene>
<dbReference type="EMBL" id="AGNL01014671">
    <property type="protein sequence ID" value="EJK66598.1"/>
    <property type="molecule type" value="Genomic_DNA"/>
</dbReference>
<proteinExistence type="predicted"/>
<protein>
    <submittedName>
        <fullName evidence="2">Uncharacterized protein</fullName>
    </submittedName>
</protein>
<accession>K0SJZ2</accession>
<evidence type="ECO:0000313" key="3">
    <source>
        <dbReference type="Proteomes" id="UP000266841"/>
    </source>
</evidence>
<dbReference type="Proteomes" id="UP000266841">
    <property type="component" value="Unassembled WGS sequence"/>
</dbReference>
<feature type="compositionally biased region" description="Acidic residues" evidence="1">
    <location>
        <begin position="52"/>
        <end position="65"/>
    </location>
</feature>
<name>K0SJZ2_THAOC</name>
<keyword evidence="3" id="KW-1185">Reference proteome</keyword>
<organism evidence="2 3">
    <name type="scientific">Thalassiosira oceanica</name>
    <name type="common">Marine diatom</name>
    <dbReference type="NCBI Taxonomy" id="159749"/>
    <lineage>
        <taxon>Eukaryota</taxon>
        <taxon>Sar</taxon>
        <taxon>Stramenopiles</taxon>
        <taxon>Ochrophyta</taxon>
        <taxon>Bacillariophyta</taxon>
        <taxon>Coscinodiscophyceae</taxon>
        <taxon>Thalassiosirophycidae</taxon>
        <taxon>Thalassiosirales</taxon>
        <taxon>Thalassiosiraceae</taxon>
        <taxon>Thalassiosira</taxon>
    </lineage>
</organism>